<organism evidence="1 2">
    <name type="scientific">Halolamina salina</name>
    <dbReference type="NCBI Taxonomy" id="1220023"/>
    <lineage>
        <taxon>Archaea</taxon>
        <taxon>Methanobacteriati</taxon>
        <taxon>Methanobacteriota</taxon>
        <taxon>Stenosarchaea group</taxon>
        <taxon>Halobacteria</taxon>
        <taxon>Halobacteriales</taxon>
        <taxon>Haloferacaceae</taxon>
    </lineage>
</organism>
<keyword evidence="2" id="KW-1185">Reference proteome</keyword>
<dbReference type="InterPro" id="IPR006311">
    <property type="entry name" value="TAT_signal"/>
</dbReference>
<dbReference type="EMBL" id="JBHUDH010000115">
    <property type="protein sequence ID" value="MFD1526673.1"/>
    <property type="molecule type" value="Genomic_DNA"/>
</dbReference>
<dbReference type="Proteomes" id="UP001597111">
    <property type="component" value="Unassembled WGS sequence"/>
</dbReference>
<sequence>MPSTRRRLLATAATGGTILLAGCTGQLPGTGPRRVDAVETGGERELVWQYPAAEVEEHDDGVGYGSVTFEGDRSSDGGSGRLAFELNTTVGGIAATEAYTDYEADWARFRLGPPNAYTATHPFEMWVQPPTGGFDLRTGYDHRAGRRELVVELPGIDTGGTITLPVLFDPSDDAVPDLFHCSFTVEASEPGAFGETVRASSRGTIEIAAARS</sequence>
<name>A0ABD6B7D8_9EURY</name>
<comment type="caution">
    <text evidence="1">The sequence shown here is derived from an EMBL/GenBank/DDBJ whole genome shotgun (WGS) entry which is preliminary data.</text>
</comment>
<evidence type="ECO:0000313" key="1">
    <source>
        <dbReference type="EMBL" id="MFD1526673.1"/>
    </source>
</evidence>
<dbReference type="AlphaFoldDB" id="A0ABD6B7D8"/>
<accession>A0ABD6B7D8</accession>
<dbReference type="PROSITE" id="PS51257">
    <property type="entry name" value="PROKAR_LIPOPROTEIN"/>
    <property type="match status" value="1"/>
</dbReference>
<dbReference type="RefSeq" id="WP_379818557.1">
    <property type="nucleotide sequence ID" value="NZ_JBHUDH010000115.1"/>
</dbReference>
<dbReference type="PROSITE" id="PS51318">
    <property type="entry name" value="TAT"/>
    <property type="match status" value="1"/>
</dbReference>
<evidence type="ECO:0008006" key="3">
    <source>
        <dbReference type="Google" id="ProtNLM"/>
    </source>
</evidence>
<gene>
    <name evidence="1" type="ORF">ACFR9S_10270</name>
</gene>
<reference evidence="1 2" key="1">
    <citation type="journal article" date="2019" name="Int. J. Syst. Evol. Microbiol.">
        <title>The Global Catalogue of Microorganisms (GCM) 10K type strain sequencing project: providing services to taxonomists for standard genome sequencing and annotation.</title>
        <authorList>
            <consortium name="The Broad Institute Genomics Platform"/>
            <consortium name="The Broad Institute Genome Sequencing Center for Infectious Disease"/>
            <person name="Wu L."/>
            <person name="Ma J."/>
        </authorList>
    </citation>
    <scope>NUCLEOTIDE SEQUENCE [LARGE SCALE GENOMIC DNA]</scope>
    <source>
        <strain evidence="1 2">CGMCC 1.12285</strain>
    </source>
</reference>
<proteinExistence type="predicted"/>
<evidence type="ECO:0000313" key="2">
    <source>
        <dbReference type="Proteomes" id="UP001597111"/>
    </source>
</evidence>
<protein>
    <recommendedName>
        <fullName evidence="3">Tat (Twin-arginine translocation) pathway signal sequence</fullName>
    </recommendedName>
</protein>